<gene>
    <name evidence="2" type="ORF">CRE_25148</name>
</gene>
<dbReference type="HOGENOM" id="CLU_1541558_0_0_1"/>
<dbReference type="OrthoDB" id="5812323at2759"/>
<dbReference type="InParanoid" id="E3LT64"/>
<reference evidence="2" key="1">
    <citation type="submission" date="2007-07" db="EMBL/GenBank/DDBJ databases">
        <title>PCAP assembly of the Caenorhabditis remanei genome.</title>
        <authorList>
            <consortium name="The Caenorhabditis remanei Sequencing Consortium"/>
            <person name="Wilson R.K."/>
        </authorList>
    </citation>
    <scope>NUCLEOTIDE SEQUENCE [LARGE SCALE GENOMIC DNA]</scope>
    <source>
        <strain evidence="2">PB4641</strain>
    </source>
</reference>
<dbReference type="OMA" id="KTRRMEH"/>
<feature type="region of interest" description="Disordered" evidence="1">
    <location>
        <begin position="66"/>
        <end position="92"/>
    </location>
</feature>
<dbReference type="AlphaFoldDB" id="E3LT64"/>
<evidence type="ECO:0000313" key="2">
    <source>
        <dbReference type="EMBL" id="EFP09156.1"/>
    </source>
</evidence>
<evidence type="ECO:0000256" key="1">
    <source>
        <dbReference type="SAM" id="MobiDB-lite"/>
    </source>
</evidence>
<feature type="compositionally biased region" description="Basic and acidic residues" evidence="1">
    <location>
        <begin position="128"/>
        <end position="149"/>
    </location>
</feature>
<dbReference type="KEGG" id="crq:GCK72_009729"/>
<dbReference type="EMBL" id="DS268414">
    <property type="protein sequence ID" value="EFP09156.1"/>
    <property type="molecule type" value="Genomic_DNA"/>
</dbReference>
<sequence>MSGIYNRSGRSSITKAHLQTYANKQMPEEIASFHAYHVGILEKANNEEHKTMTKNSAGKMKNDLYLEEPEEHEEKKKLHPIDIDQIDDSDDSTLQFSRNNKVMYTKLDISKEEAEELKNWDDAGSQTDHSDFSEGHYSDESTGERCRRETRNKKKSEKRDLRMDEITRKHNIVE</sequence>
<dbReference type="Proteomes" id="UP000008281">
    <property type="component" value="Unassembled WGS sequence"/>
</dbReference>
<feature type="compositionally biased region" description="Basic and acidic residues" evidence="1">
    <location>
        <begin position="72"/>
        <end position="82"/>
    </location>
</feature>
<feature type="region of interest" description="Disordered" evidence="1">
    <location>
        <begin position="117"/>
        <end position="174"/>
    </location>
</feature>
<evidence type="ECO:0000313" key="3">
    <source>
        <dbReference type="Proteomes" id="UP000008281"/>
    </source>
</evidence>
<dbReference type="GeneID" id="9815152"/>
<dbReference type="FunCoup" id="E3LT64">
    <property type="interactions" value="53"/>
</dbReference>
<proteinExistence type="predicted"/>
<feature type="compositionally biased region" description="Basic and acidic residues" evidence="1">
    <location>
        <begin position="157"/>
        <end position="174"/>
    </location>
</feature>
<dbReference type="CTD" id="9815152"/>
<protein>
    <submittedName>
        <fullName evidence="2">Uncharacterized protein</fullName>
    </submittedName>
</protein>
<name>E3LT64_CAERE</name>
<organism evidence="3">
    <name type="scientific">Caenorhabditis remanei</name>
    <name type="common">Caenorhabditis vulgaris</name>
    <dbReference type="NCBI Taxonomy" id="31234"/>
    <lineage>
        <taxon>Eukaryota</taxon>
        <taxon>Metazoa</taxon>
        <taxon>Ecdysozoa</taxon>
        <taxon>Nematoda</taxon>
        <taxon>Chromadorea</taxon>
        <taxon>Rhabditida</taxon>
        <taxon>Rhabditina</taxon>
        <taxon>Rhabditomorpha</taxon>
        <taxon>Rhabditoidea</taxon>
        <taxon>Rhabditidae</taxon>
        <taxon>Peloderinae</taxon>
        <taxon>Caenorhabditis</taxon>
    </lineage>
</organism>
<accession>E3LT64</accession>
<dbReference type="eggNOG" id="ENOG502TISM">
    <property type="taxonomic scope" value="Eukaryota"/>
</dbReference>
<dbReference type="RefSeq" id="XP_003112902.2">
    <property type="nucleotide sequence ID" value="XM_003112854.2"/>
</dbReference>
<keyword evidence="3" id="KW-1185">Reference proteome</keyword>